<feature type="transmembrane region" description="Helical" evidence="1">
    <location>
        <begin position="20"/>
        <end position="40"/>
    </location>
</feature>
<sequence>MLKKIWSSFPVQLLVVHVKYNQFLLVYWFILFSSVGGSFGENLGIPYLFLDPVYLDEVSIWGFFIMGIAVAGFGMAFNITSYILDGFRFPFLGTLPKPLAHFCINNSIIPFSFLVFYVIKIIQFQHDTGGGAGQGIAIKVAGVLLGCIAFLIFLFAYFFKTNRDIFKVLGINQQLKIKRTNSQKLKAFRKLQSLRRSRVKVNYYLSLNFKFYSTRRFEEYYDRMAILRVFLQNQRNAIIIESLVLLIIFGLGLFQDVAIFQIPAAASGVLLLTMIVMLTGALSFWFRSWIISGIVGVFILLNIVFATDFLSYQYPAYGLNYESAPAEYKLENLQEYASEQNVEASKEYMLKVLENWKAKFKEEKPKMVLVTVSGGGQRSALWTTNVLQHADSVFEGELMNNTFMITGASGGLFGAAFYRELAWKNLNPQAHEHLVDISKDVLNPVIFTLLVNDLFVKFRSFEYGGFKYKKERGYEFEQRLKSNLHGLLDRPISAYRVPEYNAEIPLLIVGSTITNDGRKLYVSPHPTAFFNTGANKDHSKIQGVDFNLLLAQHQPDSLRFLTALRMSATFPYFSPSISLPTTPKMSIADAGISDNYGISDATTFLHVFKDWIKENTSEVVMITIRDSSKEPPVEEDHSKNLVQKFISPIQGAVRSWDQIQTIKNEQRFDMISSDYGSHLRRVEFEYQNQKSNRASLSWRLTDREIQNILDGIKDDINQKALKELEK</sequence>
<comment type="caution">
    <text evidence="2">The sequence shown here is derived from an EMBL/GenBank/DDBJ whole genome shotgun (WGS) entry which is preliminary data.</text>
</comment>
<feature type="transmembrane region" description="Helical" evidence="1">
    <location>
        <begin position="260"/>
        <end position="282"/>
    </location>
</feature>
<dbReference type="Gene3D" id="3.40.1090.10">
    <property type="entry name" value="Cytosolic phospholipase A2 catalytic domain"/>
    <property type="match status" value="1"/>
</dbReference>
<keyword evidence="1" id="KW-0812">Transmembrane</keyword>
<dbReference type="AlphaFoldDB" id="A0A0L8AL43"/>
<organism evidence="2 3">
    <name type="scientific">Roseivirga seohaensis subsp. aquiponti</name>
    <dbReference type="NCBI Taxonomy" id="1566026"/>
    <lineage>
        <taxon>Bacteria</taxon>
        <taxon>Pseudomonadati</taxon>
        <taxon>Bacteroidota</taxon>
        <taxon>Cytophagia</taxon>
        <taxon>Cytophagales</taxon>
        <taxon>Roseivirgaceae</taxon>
        <taxon>Roseivirga</taxon>
    </lineage>
</organism>
<feature type="transmembrane region" description="Helical" evidence="1">
    <location>
        <begin position="60"/>
        <end position="84"/>
    </location>
</feature>
<keyword evidence="3" id="KW-1185">Reference proteome</keyword>
<protein>
    <submittedName>
        <fullName evidence="2">Uncharacterized protein</fullName>
    </submittedName>
</protein>
<keyword evidence="1" id="KW-0472">Membrane</keyword>
<dbReference type="InterPro" id="IPR016035">
    <property type="entry name" value="Acyl_Trfase/lysoPLipase"/>
</dbReference>
<feature type="transmembrane region" description="Helical" evidence="1">
    <location>
        <begin position="237"/>
        <end position="254"/>
    </location>
</feature>
<dbReference type="SUPFAM" id="SSF52151">
    <property type="entry name" value="FabD/lysophospholipase-like"/>
    <property type="match status" value="1"/>
</dbReference>
<dbReference type="EMBL" id="JSVA01000010">
    <property type="protein sequence ID" value="KOF02895.1"/>
    <property type="molecule type" value="Genomic_DNA"/>
</dbReference>
<reference evidence="3" key="1">
    <citation type="submission" date="2014-11" db="EMBL/GenBank/DDBJ databases">
        <title>Genome sequencing of Roseivirga sp. D-25.</title>
        <authorList>
            <person name="Selvaratnam C."/>
            <person name="Thevarajoo S."/>
            <person name="Goh K.M."/>
            <person name="Eee R."/>
            <person name="Chan K.-G."/>
            <person name="Chong C.S."/>
        </authorList>
    </citation>
    <scope>NUCLEOTIDE SEQUENCE [LARGE SCALE GENOMIC DNA]</scope>
    <source>
        <strain evidence="3">D-25</strain>
    </source>
</reference>
<evidence type="ECO:0000256" key="1">
    <source>
        <dbReference type="SAM" id="Phobius"/>
    </source>
</evidence>
<gene>
    <name evidence="2" type="ORF">OB69_10790</name>
</gene>
<keyword evidence="1" id="KW-1133">Transmembrane helix</keyword>
<feature type="transmembrane region" description="Helical" evidence="1">
    <location>
        <begin position="104"/>
        <end position="124"/>
    </location>
</feature>
<evidence type="ECO:0000313" key="2">
    <source>
        <dbReference type="EMBL" id="KOF02895.1"/>
    </source>
</evidence>
<name>A0A0L8AL43_9BACT</name>
<dbReference type="PATRIC" id="fig|1566026.4.peg.440"/>
<accession>A0A0L8AL43</accession>
<proteinExistence type="predicted"/>
<feature type="transmembrane region" description="Helical" evidence="1">
    <location>
        <begin position="136"/>
        <end position="159"/>
    </location>
</feature>
<feature type="transmembrane region" description="Helical" evidence="1">
    <location>
        <begin position="289"/>
        <end position="312"/>
    </location>
</feature>
<evidence type="ECO:0000313" key="3">
    <source>
        <dbReference type="Proteomes" id="UP000036908"/>
    </source>
</evidence>
<dbReference type="Proteomes" id="UP000036908">
    <property type="component" value="Unassembled WGS sequence"/>
</dbReference>